<dbReference type="AlphaFoldDB" id="A0A1X7GKC0"/>
<accession>A0A1X7GKC0</accession>
<sequence length="182" mass="19727">MTASVSSPPEMDAWLAGARPGERFVYCSAPALIRGPAAEHARLLYERGRVDLLQPRRADGRGFDYQIVKRALATAPAGDMREDVLPGEDAVLSALRRAANFQRRCPTNTELARAAGLATAQQAAWRIARLEERGLIRVATIKDGPEAGWRTVTIVRSGKQTKRPPSARDYAASLDTLGMSGS</sequence>
<keyword evidence="3" id="KW-1185">Reference proteome</keyword>
<evidence type="ECO:0008006" key="4">
    <source>
        <dbReference type="Google" id="ProtNLM"/>
    </source>
</evidence>
<evidence type="ECO:0000313" key="2">
    <source>
        <dbReference type="EMBL" id="SMF70641.1"/>
    </source>
</evidence>
<gene>
    <name evidence="2" type="ORF">SAMN06295910_1920</name>
</gene>
<dbReference type="Proteomes" id="UP000192934">
    <property type="component" value="Chromosome I"/>
</dbReference>
<dbReference type="InterPro" id="IPR036388">
    <property type="entry name" value="WH-like_DNA-bd_sf"/>
</dbReference>
<dbReference type="RefSeq" id="WP_085218570.1">
    <property type="nucleotide sequence ID" value="NZ_LT840185.1"/>
</dbReference>
<dbReference type="STRING" id="941907.SAMN06295910_1920"/>
<dbReference type="Gene3D" id="1.10.10.10">
    <property type="entry name" value="Winged helix-like DNA-binding domain superfamily/Winged helix DNA-binding domain"/>
    <property type="match status" value="1"/>
</dbReference>
<dbReference type="OrthoDB" id="7565648at2"/>
<name>A0A1X7GKC0_9SPHN</name>
<organism evidence="2 3">
    <name type="scientific">Allosphingosinicella indica</name>
    <dbReference type="NCBI Taxonomy" id="941907"/>
    <lineage>
        <taxon>Bacteria</taxon>
        <taxon>Pseudomonadati</taxon>
        <taxon>Pseudomonadota</taxon>
        <taxon>Alphaproteobacteria</taxon>
        <taxon>Sphingomonadales</taxon>
        <taxon>Sphingomonadaceae</taxon>
        <taxon>Allosphingosinicella</taxon>
    </lineage>
</organism>
<proteinExistence type="predicted"/>
<protein>
    <recommendedName>
        <fullName evidence="4">LexA repressor DNA-binding domain-containing protein</fullName>
    </recommendedName>
</protein>
<reference evidence="3" key="1">
    <citation type="submission" date="2017-04" db="EMBL/GenBank/DDBJ databases">
        <authorList>
            <person name="Varghese N."/>
            <person name="Submissions S."/>
        </authorList>
    </citation>
    <scope>NUCLEOTIDE SEQUENCE [LARGE SCALE GENOMIC DNA]</scope>
    <source>
        <strain evidence="3">Dd16</strain>
    </source>
</reference>
<evidence type="ECO:0000313" key="3">
    <source>
        <dbReference type="Proteomes" id="UP000192934"/>
    </source>
</evidence>
<dbReference type="EMBL" id="LT840185">
    <property type="protein sequence ID" value="SMF70641.1"/>
    <property type="molecule type" value="Genomic_DNA"/>
</dbReference>
<evidence type="ECO:0000256" key="1">
    <source>
        <dbReference type="SAM" id="MobiDB-lite"/>
    </source>
</evidence>
<feature type="region of interest" description="Disordered" evidence="1">
    <location>
        <begin position="158"/>
        <end position="182"/>
    </location>
</feature>